<dbReference type="PROSITE" id="PS50158">
    <property type="entry name" value="ZF_CCHC"/>
    <property type="match status" value="1"/>
</dbReference>
<protein>
    <recommendedName>
        <fullName evidence="2">CCHC-type domain-containing protein</fullName>
    </recommendedName>
</protein>
<evidence type="ECO:0000256" key="1">
    <source>
        <dbReference type="PROSITE-ProRule" id="PRU00047"/>
    </source>
</evidence>
<dbReference type="InterPro" id="IPR001878">
    <property type="entry name" value="Znf_CCHC"/>
</dbReference>
<evidence type="ECO:0000259" key="2">
    <source>
        <dbReference type="PROSITE" id="PS50158"/>
    </source>
</evidence>
<dbReference type="PANTHER" id="PTHR47718">
    <property type="entry name" value="OS01G0519700 PROTEIN"/>
    <property type="match status" value="1"/>
</dbReference>
<dbReference type="AlphaFoldDB" id="A5BZ04"/>
<dbReference type="SUPFAM" id="SSF57756">
    <property type="entry name" value="Retrovirus zinc finger-like domains"/>
    <property type="match status" value="1"/>
</dbReference>
<dbReference type="GO" id="GO:0003676">
    <property type="term" value="F:nucleic acid binding"/>
    <property type="evidence" value="ECO:0007669"/>
    <property type="project" value="InterPro"/>
</dbReference>
<organism evidence="3">
    <name type="scientific">Vitis vinifera</name>
    <name type="common">Grape</name>
    <dbReference type="NCBI Taxonomy" id="29760"/>
    <lineage>
        <taxon>Eukaryota</taxon>
        <taxon>Viridiplantae</taxon>
        <taxon>Streptophyta</taxon>
        <taxon>Embryophyta</taxon>
        <taxon>Tracheophyta</taxon>
        <taxon>Spermatophyta</taxon>
        <taxon>Magnoliopsida</taxon>
        <taxon>eudicotyledons</taxon>
        <taxon>Gunneridae</taxon>
        <taxon>Pentapetalae</taxon>
        <taxon>rosids</taxon>
        <taxon>Vitales</taxon>
        <taxon>Vitaceae</taxon>
        <taxon>Viteae</taxon>
        <taxon>Vitis</taxon>
    </lineage>
</organism>
<dbReference type="EMBL" id="AM476352">
    <property type="protein sequence ID" value="CAN68463.1"/>
    <property type="molecule type" value="Genomic_DNA"/>
</dbReference>
<accession>A5BZ04</accession>
<keyword evidence="1" id="KW-0863">Zinc-finger</keyword>
<dbReference type="ExpressionAtlas" id="A5BZ04">
    <property type="expression patterns" value="baseline and differential"/>
</dbReference>
<evidence type="ECO:0000313" key="3">
    <source>
        <dbReference type="EMBL" id="CAN68463.1"/>
    </source>
</evidence>
<dbReference type="InterPro" id="IPR004330">
    <property type="entry name" value="FAR1_DNA_bnd_dom"/>
</dbReference>
<dbReference type="InterPro" id="IPR036875">
    <property type="entry name" value="Znf_CCHC_sf"/>
</dbReference>
<feature type="domain" description="CCHC-type" evidence="2">
    <location>
        <begin position="674"/>
        <end position="689"/>
    </location>
</feature>
<gene>
    <name evidence="3" type="ORF">VITISV_040413</name>
</gene>
<reference evidence="3" key="1">
    <citation type="journal article" date="2007" name="PLoS ONE">
        <title>The first genome sequence of an elite grapevine cultivar (Pinot noir Vitis vinifera L.): coping with a highly heterozygous genome.</title>
        <authorList>
            <person name="Velasco R."/>
            <person name="Zharkikh A."/>
            <person name="Troggio M."/>
            <person name="Cartwright D.A."/>
            <person name="Cestaro A."/>
            <person name="Pruss D."/>
            <person name="Pindo M."/>
            <person name="FitzGerald L.M."/>
            <person name="Vezzulli S."/>
            <person name="Reid J."/>
            <person name="Malacarne G."/>
            <person name="Iliev D."/>
            <person name="Coppola G."/>
            <person name="Wardell B."/>
            <person name="Micheletti D."/>
            <person name="Macalma T."/>
            <person name="Facci M."/>
            <person name="Mitchell J.T."/>
            <person name="Perazzolli M."/>
            <person name="Eldredge G."/>
            <person name="Gatto P."/>
            <person name="Oyzerski R."/>
            <person name="Moretto M."/>
            <person name="Gutin N."/>
            <person name="Stefanini M."/>
            <person name="Chen Y."/>
            <person name="Segala C."/>
            <person name="Davenport C."/>
            <person name="Dematte L."/>
            <person name="Mraz A."/>
            <person name="Battilana J."/>
            <person name="Stormo K."/>
            <person name="Costa F."/>
            <person name="Tao Q."/>
            <person name="Si-Ammour A."/>
            <person name="Harkins T."/>
            <person name="Lackey A."/>
            <person name="Perbost C."/>
            <person name="Taillon B."/>
            <person name="Stella A."/>
            <person name="Solovyev V."/>
            <person name="Fawcett J.A."/>
            <person name="Sterck L."/>
            <person name="Vandepoele K."/>
            <person name="Grando S.M."/>
            <person name="Toppo S."/>
            <person name="Moser C."/>
            <person name="Lanchbury J."/>
            <person name="Bogden R."/>
            <person name="Skolnick M."/>
            <person name="Sgaramella V."/>
            <person name="Bhatnagar S.K."/>
            <person name="Fontana P."/>
            <person name="Gutin A."/>
            <person name="Van de Peer Y."/>
            <person name="Salamini F."/>
            <person name="Viola R."/>
        </authorList>
    </citation>
    <scope>NUCLEOTIDE SEQUENCE</scope>
</reference>
<sequence length="782" mass="90884">MRIISFSLTYTNHHKKRNVKLSKRGYELFKRGYEISKRGYELSKSGYELSKRWYELSKTGYELSKTGYELSKTGYELAKSGYELSKSGYELSKRGYELSKRGYELSKRGHELSKRGHELSKRGDGLSKRGYEHSTIGYELSKRWYELSKRGYELSKRGYELSKRGYELSKKGFFIDTMDKGKGKEFIIDLNDEDFDYQYDSIVKTESDEEAILVSDKIFNNLTVEDVWKMEFSLVEEAEEFYNLFAKVTGFSVRKDDVKRDKNQNIVSHKWVCSKEGYRHRVCLENENRKREPKAVNRVGCEATFRIGFNKQINKWVVKEFMAYHNHPLVEQKNVQFLRSYRVIKNADKAQLNAMRGVGMGTSQIMDYMVQQSGGYNNVGLTKKDPYNHVEADCRVHLRDGDAEGTVEEFECAWNDMLEMFNLHGHKWVTDIYAKRSRWAKAYLRGHFFAGMKSTQRCESMNAYLNRFLKTCLKLFEFVKHFDRALSRIRHNEAKAEFETHHSSAVLTTKLYALEKYAGTVFTRQSFLKFRDEMKNAELFSLSVQKIMEIEHLEEIPETCIMKRWSKLAKETVEVHHDNESQGDATNIIRYGALSSMCSRMSYFASQSEKAFKEARCEIQILTCQMEELCKTLAEKSEREDLKATKHHVRDPIIVKTKGNPGNLKDKFKKPRHCGKCKKVGHIVRKCPEFVNTHNALINIEDSIEDMGDVPSLLNHNMEGGSRHETNEFSQNTTLGTFQNGPETSLNDSWLELHPPNYFTSQVTMNHFTSGISGASSTYHNQ</sequence>
<dbReference type="GO" id="GO:0008270">
    <property type="term" value="F:zinc ion binding"/>
    <property type="evidence" value="ECO:0007669"/>
    <property type="project" value="UniProtKB-KW"/>
</dbReference>
<dbReference type="Pfam" id="PF03101">
    <property type="entry name" value="FAR1"/>
    <property type="match status" value="1"/>
</dbReference>
<proteinExistence type="predicted"/>
<keyword evidence="1" id="KW-0862">Zinc</keyword>
<name>A5BZ04_VITVI</name>
<keyword evidence="1" id="KW-0479">Metal-binding</keyword>